<dbReference type="GO" id="GO:0005739">
    <property type="term" value="C:mitochondrion"/>
    <property type="evidence" value="ECO:0007669"/>
    <property type="project" value="UniProtKB-SubCell"/>
</dbReference>
<accession>A0A8H7VXM7</accession>
<evidence type="ECO:0000313" key="8">
    <source>
        <dbReference type="EMBL" id="KAG2232448.1"/>
    </source>
</evidence>
<dbReference type="GO" id="GO:0032259">
    <property type="term" value="P:methylation"/>
    <property type="evidence" value="ECO:0007669"/>
    <property type="project" value="UniProtKB-KW"/>
</dbReference>
<evidence type="ECO:0000256" key="1">
    <source>
        <dbReference type="ARBA" id="ARBA00004173"/>
    </source>
</evidence>
<dbReference type="PANTHER" id="PTHR12049">
    <property type="entry name" value="PROTEIN ARGININE METHYLTRANSFERASE NDUFAF7, MITOCHONDRIAL"/>
    <property type="match status" value="1"/>
</dbReference>
<dbReference type="GO" id="GO:0035243">
    <property type="term" value="F:protein-arginine omega-N symmetric methyltransferase activity"/>
    <property type="evidence" value="ECO:0007669"/>
    <property type="project" value="UniProtKB-EC"/>
</dbReference>
<dbReference type="InterPro" id="IPR029063">
    <property type="entry name" value="SAM-dependent_MTases_sf"/>
</dbReference>
<dbReference type="EC" id="2.1.1.320" evidence="7"/>
<proteinExistence type="inferred from homology"/>
<dbReference type="Proteomes" id="UP000613177">
    <property type="component" value="Unassembled WGS sequence"/>
</dbReference>
<evidence type="ECO:0000313" key="9">
    <source>
        <dbReference type="Proteomes" id="UP000613177"/>
    </source>
</evidence>
<evidence type="ECO:0000256" key="5">
    <source>
        <dbReference type="ARBA" id="ARBA00023128"/>
    </source>
</evidence>
<reference evidence="8" key="1">
    <citation type="submission" date="2021-01" db="EMBL/GenBank/DDBJ databases">
        <title>Metabolic potential, ecology and presence of endohyphal bacteria is reflected in genomic diversity of Mucoromycotina.</title>
        <authorList>
            <person name="Muszewska A."/>
            <person name="Okrasinska A."/>
            <person name="Steczkiewicz K."/>
            <person name="Drgas O."/>
            <person name="Orlowska M."/>
            <person name="Perlinska-Lenart U."/>
            <person name="Aleksandrzak-Piekarczyk T."/>
            <person name="Szatraj K."/>
            <person name="Zielenkiewicz U."/>
            <person name="Pilsyk S."/>
            <person name="Malc E."/>
            <person name="Mieczkowski P."/>
            <person name="Kruszewska J.S."/>
            <person name="Biernat P."/>
            <person name="Pawlowska J."/>
        </authorList>
    </citation>
    <scope>NUCLEOTIDE SEQUENCE</scope>
    <source>
        <strain evidence="8">WA0000018081</strain>
    </source>
</reference>
<evidence type="ECO:0000256" key="7">
    <source>
        <dbReference type="RuleBase" id="RU364114"/>
    </source>
</evidence>
<organism evidence="8 9">
    <name type="scientific">Thamnidium elegans</name>
    <dbReference type="NCBI Taxonomy" id="101142"/>
    <lineage>
        <taxon>Eukaryota</taxon>
        <taxon>Fungi</taxon>
        <taxon>Fungi incertae sedis</taxon>
        <taxon>Mucoromycota</taxon>
        <taxon>Mucoromycotina</taxon>
        <taxon>Mucoromycetes</taxon>
        <taxon>Mucorales</taxon>
        <taxon>Mucorineae</taxon>
        <taxon>Mucoraceae</taxon>
        <taxon>Thamnidium</taxon>
    </lineage>
</organism>
<evidence type="ECO:0000256" key="6">
    <source>
        <dbReference type="ARBA" id="ARBA00048612"/>
    </source>
</evidence>
<dbReference type="Gene3D" id="3.40.50.12710">
    <property type="match status" value="1"/>
</dbReference>
<keyword evidence="4 7" id="KW-0808">Transferase</keyword>
<comment type="function">
    <text evidence="7">Arginine methyltransferase involved in the assembly or stability of mitochondrial NADH:ubiquinone oxidoreductase complex (complex I).</text>
</comment>
<evidence type="ECO:0000256" key="4">
    <source>
        <dbReference type="ARBA" id="ARBA00022679"/>
    </source>
</evidence>
<protein>
    <recommendedName>
        <fullName evidence="7">Protein arginine methyltransferase NDUFAF7</fullName>
        <ecNumber evidence="7">2.1.1.320</ecNumber>
    </recommendedName>
</protein>
<name>A0A8H7VXM7_9FUNG</name>
<comment type="caution">
    <text evidence="8">The sequence shown here is derived from an EMBL/GenBank/DDBJ whole genome shotgun (WGS) entry which is preliminary data.</text>
</comment>
<keyword evidence="5 7" id="KW-0496">Mitochondrion</keyword>
<evidence type="ECO:0000256" key="2">
    <source>
        <dbReference type="ARBA" id="ARBA00005891"/>
    </source>
</evidence>
<dbReference type="Pfam" id="PF02636">
    <property type="entry name" value="Methyltransf_28"/>
    <property type="match status" value="1"/>
</dbReference>
<evidence type="ECO:0000256" key="3">
    <source>
        <dbReference type="ARBA" id="ARBA00022603"/>
    </source>
</evidence>
<gene>
    <name evidence="8" type="ORF">INT48_001924</name>
</gene>
<dbReference type="SUPFAM" id="SSF53335">
    <property type="entry name" value="S-adenosyl-L-methionine-dependent methyltransferases"/>
    <property type="match status" value="1"/>
</dbReference>
<dbReference type="PANTHER" id="PTHR12049:SF5">
    <property type="entry name" value="PROTEIN ARGININE METHYLTRANSFERASE NDUFAF7 HOMOLOG, MITOCHONDRIAL"/>
    <property type="match status" value="1"/>
</dbReference>
<keyword evidence="3 7" id="KW-0489">Methyltransferase</keyword>
<comment type="catalytic activity">
    <reaction evidence="6 7">
        <text>L-arginyl-[protein] + 2 S-adenosyl-L-methionine = N(omega),N(omega)'-dimethyl-L-arginyl-[protein] + 2 S-adenosyl-L-homocysteine + 2 H(+)</text>
        <dbReference type="Rhea" id="RHEA:48108"/>
        <dbReference type="Rhea" id="RHEA-COMP:10532"/>
        <dbReference type="Rhea" id="RHEA-COMP:11992"/>
        <dbReference type="ChEBI" id="CHEBI:15378"/>
        <dbReference type="ChEBI" id="CHEBI:29965"/>
        <dbReference type="ChEBI" id="CHEBI:57856"/>
        <dbReference type="ChEBI" id="CHEBI:59789"/>
        <dbReference type="ChEBI" id="CHEBI:88221"/>
        <dbReference type="EC" id="2.1.1.320"/>
    </reaction>
</comment>
<dbReference type="EMBL" id="JAEPRE010000111">
    <property type="protein sequence ID" value="KAG2232448.1"/>
    <property type="molecule type" value="Genomic_DNA"/>
</dbReference>
<sequence>MYTRRLCLNTNRLFHTTSVSCKIRPGFFTSVLCNKEKPPQTVLSSYPLRTSKETHDYHIPPVGSKMLVREFIDDSLYNPHYGFYSKSTMAVDELEEMEQEEDHIQYLKRVVRSRGRVHHHNVQQLRYTLTELFKPWYGYAIAKYMVSEYKLNLYPHKDLIIYEMGGGNGRLMGHILDYIQKYEPSVYKRTQYNMIELSDRVVPPSFMERGNVNKHDCVQVLNQNIFEWDTLVSEQCFFLGMEVINHFAHDVIRYDMDKLKPHQGYVCVDERRNYYEIFEPIGDDSTILKYLSLKKRIGTNHTKTSFQQKIKQWFSSPLSANQTEYIPTKLFQFMNILNTYFPRHRLVLTDYNSLNNAMEGTNGPLVQTAYKGLMVPCSTYLSPPGWCDIVFPVNFELLRHMYLLTCRATTAGNEKNAKVVKYDDFLERYGDIETSRSKKGASLKLMHQPNVKVFLT</sequence>
<comment type="similarity">
    <text evidence="2 7">Belongs to the NDUFAF7 family.</text>
</comment>
<dbReference type="AlphaFoldDB" id="A0A8H7VXM7"/>
<comment type="subcellular location">
    <subcellularLocation>
        <location evidence="1 7">Mitochondrion</location>
    </subcellularLocation>
</comment>
<dbReference type="OrthoDB" id="17415at2759"/>
<dbReference type="InterPro" id="IPR038375">
    <property type="entry name" value="NDUFAF7_sf"/>
</dbReference>
<dbReference type="InterPro" id="IPR003788">
    <property type="entry name" value="NDUFAF7"/>
</dbReference>
<keyword evidence="9" id="KW-1185">Reference proteome</keyword>